<protein>
    <recommendedName>
        <fullName evidence="1">Endonuclease/exonuclease/phosphatase domain-containing protein</fullName>
    </recommendedName>
</protein>
<dbReference type="Proteomes" id="UP001281410">
    <property type="component" value="Unassembled WGS sequence"/>
</dbReference>
<name>A0AAE0AP89_9ROSI</name>
<dbReference type="PANTHER" id="PTHR35218">
    <property type="entry name" value="RNASE H DOMAIN-CONTAINING PROTEIN"/>
    <property type="match status" value="1"/>
</dbReference>
<feature type="domain" description="Endonuclease/exonuclease/phosphatase" evidence="1">
    <location>
        <begin position="5"/>
        <end position="144"/>
    </location>
</feature>
<keyword evidence="3" id="KW-1185">Reference proteome</keyword>
<evidence type="ECO:0000259" key="1">
    <source>
        <dbReference type="Pfam" id="PF03372"/>
    </source>
</evidence>
<evidence type="ECO:0000313" key="2">
    <source>
        <dbReference type="EMBL" id="KAK3221099.1"/>
    </source>
</evidence>
<dbReference type="PANTHER" id="PTHR35218:SF10">
    <property type="entry name" value="ENDONUCLEASE_EXONUCLEASE_PHOSPHATASE DOMAIN-CONTAINING PROTEIN"/>
    <property type="match status" value="1"/>
</dbReference>
<dbReference type="Pfam" id="PF03372">
    <property type="entry name" value="Exo_endo_phos"/>
    <property type="match status" value="1"/>
</dbReference>
<reference evidence="2" key="1">
    <citation type="journal article" date="2023" name="Plant J.">
        <title>Genome sequences and population genomics provide insights into the demographic history, inbreeding, and mutation load of two 'living fossil' tree species of Dipteronia.</title>
        <authorList>
            <person name="Feng Y."/>
            <person name="Comes H.P."/>
            <person name="Chen J."/>
            <person name="Zhu S."/>
            <person name="Lu R."/>
            <person name="Zhang X."/>
            <person name="Li P."/>
            <person name="Qiu J."/>
            <person name="Olsen K.M."/>
            <person name="Qiu Y."/>
        </authorList>
    </citation>
    <scope>NUCLEOTIDE SEQUENCE</scope>
    <source>
        <strain evidence="2">NBL</strain>
    </source>
</reference>
<accession>A0AAE0AP89</accession>
<dbReference type="Gene3D" id="3.60.10.10">
    <property type="entry name" value="Endonuclease/exonuclease/phosphatase"/>
    <property type="match status" value="1"/>
</dbReference>
<gene>
    <name evidence="2" type="ORF">Dsin_015069</name>
</gene>
<comment type="caution">
    <text evidence="2">The sequence shown here is derived from an EMBL/GenBank/DDBJ whole genome shotgun (WGS) entry which is preliminary data.</text>
</comment>
<dbReference type="InterPro" id="IPR005135">
    <property type="entry name" value="Endo/exonuclease/phosphatase"/>
</dbReference>
<evidence type="ECO:0000313" key="3">
    <source>
        <dbReference type="Proteomes" id="UP001281410"/>
    </source>
</evidence>
<dbReference type="InterPro" id="IPR036691">
    <property type="entry name" value="Endo/exonu/phosph_ase_sf"/>
</dbReference>
<proteinExistence type="predicted"/>
<organism evidence="2 3">
    <name type="scientific">Dipteronia sinensis</name>
    <dbReference type="NCBI Taxonomy" id="43782"/>
    <lineage>
        <taxon>Eukaryota</taxon>
        <taxon>Viridiplantae</taxon>
        <taxon>Streptophyta</taxon>
        <taxon>Embryophyta</taxon>
        <taxon>Tracheophyta</taxon>
        <taxon>Spermatophyta</taxon>
        <taxon>Magnoliopsida</taxon>
        <taxon>eudicotyledons</taxon>
        <taxon>Gunneridae</taxon>
        <taxon>Pentapetalae</taxon>
        <taxon>rosids</taxon>
        <taxon>malvids</taxon>
        <taxon>Sapindales</taxon>
        <taxon>Sapindaceae</taxon>
        <taxon>Hippocastanoideae</taxon>
        <taxon>Acereae</taxon>
        <taxon>Dipteronia</taxon>
    </lineage>
</organism>
<dbReference type="GO" id="GO:0003824">
    <property type="term" value="F:catalytic activity"/>
    <property type="evidence" value="ECO:0007669"/>
    <property type="project" value="InterPro"/>
</dbReference>
<dbReference type="EMBL" id="JANJYJ010000004">
    <property type="protein sequence ID" value="KAK3221099.1"/>
    <property type="molecule type" value="Genomic_DNA"/>
</dbReference>
<dbReference type="SUPFAM" id="SSF56219">
    <property type="entry name" value="DNase I-like"/>
    <property type="match status" value="1"/>
</dbReference>
<sequence length="155" mass="17843">MKCVAWNVRELGNSMAFRGLADLKRSFDPDIVFLMETKAENSTMEICRVRLGFSSKLSVDKIGRSGGLGMFWSDRVDVELLSYSRFHIDVKVVSHMSKIWRLTGFYGDPDPEQKHHTWTLLHRLQGFSDLPWLCFGDFNEILEDAKKEGGRISPR</sequence>
<dbReference type="AlphaFoldDB" id="A0AAE0AP89"/>